<dbReference type="EMBL" id="DS268462">
    <property type="protein sequence ID" value="EFP06404.1"/>
    <property type="molecule type" value="Genomic_DNA"/>
</dbReference>
<evidence type="ECO:0000313" key="3">
    <source>
        <dbReference type="Proteomes" id="UP000008281"/>
    </source>
</evidence>
<sequence length="138" mass="15524">MENDNITITKISNPFVDSSDEDETSEEQVVKFPSTFSTSEELSIRQSTATRNETSHDVCAKISNGHVSFAKNSSRIFPTPWNSLTDVRAKSIPNTWMTVWIELGKKKETVVAKLGPSEHKKRSIVREVEMDKLGTVDH</sequence>
<dbReference type="InParanoid" id="E3MP86"/>
<evidence type="ECO:0000256" key="1">
    <source>
        <dbReference type="SAM" id="MobiDB-lite"/>
    </source>
</evidence>
<organism evidence="3">
    <name type="scientific">Caenorhabditis remanei</name>
    <name type="common">Caenorhabditis vulgaris</name>
    <dbReference type="NCBI Taxonomy" id="31234"/>
    <lineage>
        <taxon>Eukaryota</taxon>
        <taxon>Metazoa</taxon>
        <taxon>Ecdysozoa</taxon>
        <taxon>Nematoda</taxon>
        <taxon>Chromadorea</taxon>
        <taxon>Rhabditida</taxon>
        <taxon>Rhabditina</taxon>
        <taxon>Rhabditomorpha</taxon>
        <taxon>Rhabditoidea</taxon>
        <taxon>Rhabditidae</taxon>
        <taxon>Peloderinae</taxon>
        <taxon>Caenorhabditis</taxon>
    </lineage>
</organism>
<keyword evidence="3" id="KW-1185">Reference proteome</keyword>
<proteinExistence type="predicted"/>
<name>E3MP86_CAERE</name>
<accession>E3MP86</accession>
<feature type="region of interest" description="Disordered" evidence="1">
    <location>
        <begin position="1"/>
        <end position="32"/>
    </location>
</feature>
<protein>
    <submittedName>
        <fullName evidence="2">Uncharacterized protein</fullName>
    </submittedName>
</protein>
<dbReference type="AlphaFoldDB" id="E3MP86"/>
<gene>
    <name evidence="2" type="ORF">CRE_07613</name>
</gene>
<evidence type="ECO:0000313" key="2">
    <source>
        <dbReference type="EMBL" id="EFP06404.1"/>
    </source>
</evidence>
<reference evidence="2" key="1">
    <citation type="submission" date="2007-07" db="EMBL/GenBank/DDBJ databases">
        <title>PCAP assembly of the Caenorhabditis remanei genome.</title>
        <authorList>
            <consortium name="The Caenorhabditis remanei Sequencing Consortium"/>
            <person name="Wilson R.K."/>
        </authorList>
    </citation>
    <scope>NUCLEOTIDE SEQUENCE [LARGE SCALE GENOMIC DNA]</scope>
    <source>
        <strain evidence="2">PB4641</strain>
    </source>
</reference>
<feature type="compositionally biased region" description="Polar residues" evidence="1">
    <location>
        <begin position="1"/>
        <end position="16"/>
    </location>
</feature>
<dbReference type="HOGENOM" id="CLU_1857153_0_0_1"/>
<dbReference type="Proteomes" id="UP000008281">
    <property type="component" value="Unassembled WGS sequence"/>
</dbReference>